<name>A0A396ZZV6_APHAT</name>
<dbReference type="AlphaFoldDB" id="A0A396ZZV6"/>
<evidence type="ECO:0000256" key="1">
    <source>
        <dbReference type="SAM" id="MobiDB-lite"/>
    </source>
</evidence>
<feature type="compositionally biased region" description="Low complexity" evidence="1">
    <location>
        <begin position="184"/>
        <end position="209"/>
    </location>
</feature>
<evidence type="ECO:0000259" key="2">
    <source>
        <dbReference type="PROSITE" id="PS50211"/>
    </source>
</evidence>
<feature type="domain" description="UDENN" evidence="2">
    <location>
        <begin position="378"/>
        <end position="729"/>
    </location>
</feature>
<dbReference type="GO" id="GO:0032483">
    <property type="term" value="P:regulation of Rab protein signal transduction"/>
    <property type="evidence" value="ECO:0007669"/>
    <property type="project" value="TreeGrafter"/>
</dbReference>
<comment type="caution">
    <text evidence="3">The sequence shown here is derived from an EMBL/GenBank/DDBJ whole genome shotgun (WGS) entry which is preliminary data.</text>
</comment>
<sequence>MHSFYRRHAHDSDSKDDLPLTGSPLLDLVIPITIAPPAHDAMVHAEDIMRDSCESYPSDCESMWDSSRSLTDMALTSSTSLADVLASQRSTFQDMQTQQPLSSTATIESSMRLLESMTVDDVSAFLDDSSTIVLPPSQTSILVEDDPQKSRQAQSRWAQQVRLKTARFLFEQTQAAKAKVSKMATATAPPAPHDASTSPADSSPSAETPSTLQKWNRWLTDHYNSNVKPGSHHAILGRKGGLHMLPNPLVALWSREHLMASYPTFRATDLYKDMLASCRRELLPLDCVLLNRLFCHFFWLFLFQHQYHNELALYMDVQYNFKFVCRDWHRGIRAHDDDDEHVMHVQGQCVAALHYLRRRFIASHAYAGFVLYEQHSPHELSELLLHYGLRAHSLPSGHCRVDPPILDDVPIDWLEAIVYFESIPTAPTTLELKWTPHFGASTLAGATGLDAFLVPWCKDIPTECRIKSSHCVAVYSRYPLHTTLRQRVSDVYEACMTSGGFGSSMLSTLTAPLRTAGWRHLPDRLPGIDFSLSLLFDTLDVANIITLFTAALVECRILLISSQLTVLAVVAESLRTILHPLKWPHVYLPVLPGKLLGYLQCPTPFIVGVQKDLLDAEVLSEVGHEVVCVDLDTGVVVQGELPVDLPSPVWKTLHAEDVATSKGGVEDVHFGRFRYLWDDQYQDKMVFFDEAGYLASSPVVMRPFRTCLIATQAFSEYIVDHNGFTDDEASN</sequence>
<feature type="region of interest" description="Disordered" evidence="1">
    <location>
        <begin position="181"/>
        <end position="209"/>
    </location>
</feature>
<dbReference type="Proteomes" id="UP000265427">
    <property type="component" value="Unassembled WGS sequence"/>
</dbReference>
<accession>A0A396ZZV6</accession>
<protein>
    <recommendedName>
        <fullName evidence="2">UDENN domain-containing protein</fullName>
    </recommendedName>
</protein>
<dbReference type="InterPro" id="IPR001194">
    <property type="entry name" value="cDENN_dom"/>
</dbReference>
<evidence type="ECO:0000313" key="4">
    <source>
        <dbReference type="Proteomes" id="UP000265427"/>
    </source>
</evidence>
<dbReference type="PROSITE" id="PS50211">
    <property type="entry name" value="DENN"/>
    <property type="match status" value="1"/>
</dbReference>
<proteinExistence type="predicted"/>
<dbReference type="InterPro" id="IPR043153">
    <property type="entry name" value="DENN_C"/>
</dbReference>
<dbReference type="Pfam" id="PF02141">
    <property type="entry name" value="DENN"/>
    <property type="match status" value="1"/>
</dbReference>
<evidence type="ECO:0000313" key="3">
    <source>
        <dbReference type="EMBL" id="RHY00862.1"/>
    </source>
</evidence>
<dbReference type="Gene3D" id="3.40.50.11500">
    <property type="match status" value="1"/>
</dbReference>
<dbReference type="InterPro" id="IPR037516">
    <property type="entry name" value="Tripartite_DENN"/>
</dbReference>
<reference evidence="3 4" key="1">
    <citation type="submission" date="2018-08" db="EMBL/GenBank/DDBJ databases">
        <title>Aphanomyces genome sequencing and annotation.</title>
        <authorList>
            <person name="Minardi D."/>
            <person name="Oidtmann B."/>
            <person name="Van Der Giezen M."/>
            <person name="Studholme D.J."/>
        </authorList>
    </citation>
    <scope>NUCLEOTIDE SEQUENCE [LARGE SCALE GENOMIC DNA]</scope>
    <source>
        <strain evidence="3 4">Kv</strain>
    </source>
</reference>
<dbReference type="GO" id="GO:0031410">
    <property type="term" value="C:cytoplasmic vesicle"/>
    <property type="evidence" value="ECO:0007669"/>
    <property type="project" value="TreeGrafter"/>
</dbReference>
<dbReference type="VEuPathDB" id="FungiDB:H257_19285"/>
<dbReference type="InterPro" id="IPR051696">
    <property type="entry name" value="DENN_Domain_GEFs"/>
</dbReference>
<dbReference type="EMBL" id="QUSZ01008156">
    <property type="protein sequence ID" value="RHY00862.1"/>
    <property type="molecule type" value="Genomic_DNA"/>
</dbReference>
<dbReference type="PANTHER" id="PTHR12296">
    <property type="entry name" value="DENN DOMAIN-CONTAINING PROTEIN 4"/>
    <property type="match status" value="1"/>
</dbReference>
<dbReference type="VEuPathDB" id="FungiDB:H257_10892"/>
<gene>
    <name evidence="3" type="ORF">DYB36_010192</name>
</gene>
<dbReference type="PANTHER" id="PTHR12296:SF21">
    <property type="entry name" value="DENN DOMAIN-CONTAINING PROTEIN 3"/>
    <property type="match status" value="1"/>
</dbReference>
<dbReference type="SMART" id="SM00799">
    <property type="entry name" value="DENN"/>
    <property type="match status" value="1"/>
</dbReference>
<organism evidence="3 4">
    <name type="scientific">Aphanomyces astaci</name>
    <name type="common">Crayfish plague agent</name>
    <dbReference type="NCBI Taxonomy" id="112090"/>
    <lineage>
        <taxon>Eukaryota</taxon>
        <taxon>Sar</taxon>
        <taxon>Stramenopiles</taxon>
        <taxon>Oomycota</taxon>
        <taxon>Saprolegniomycetes</taxon>
        <taxon>Saprolegniales</taxon>
        <taxon>Verrucalvaceae</taxon>
        <taxon>Aphanomyces</taxon>
    </lineage>
</organism>
<feature type="region of interest" description="Disordered" evidence="1">
    <location>
        <begin position="1"/>
        <end position="20"/>
    </location>
</feature>
<dbReference type="VEuPathDB" id="FungiDB:H257_19569"/>